<reference evidence="1 2" key="1">
    <citation type="submission" date="2023-09" db="EMBL/GenBank/DDBJ databases">
        <authorList>
            <person name="Rey-Velasco X."/>
        </authorList>
    </citation>
    <scope>NUCLEOTIDE SEQUENCE [LARGE SCALE GENOMIC DNA]</scope>
    <source>
        <strain evidence="1 2">F363</strain>
    </source>
</reference>
<name>A0ABU3CC52_9FLAO</name>
<dbReference type="InterPro" id="IPR029024">
    <property type="entry name" value="TerB-like"/>
</dbReference>
<protein>
    <recommendedName>
        <fullName evidence="3">TerB family tellurite resistance protein</fullName>
    </recommendedName>
</protein>
<dbReference type="Proteomes" id="UP001262889">
    <property type="component" value="Unassembled WGS sequence"/>
</dbReference>
<evidence type="ECO:0008006" key="3">
    <source>
        <dbReference type="Google" id="ProtNLM"/>
    </source>
</evidence>
<evidence type="ECO:0000313" key="2">
    <source>
        <dbReference type="Proteomes" id="UP001262889"/>
    </source>
</evidence>
<organism evidence="1 2">
    <name type="scientific">Autumnicola tepida</name>
    <dbReference type="NCBI Taxonomy" id="3075595"/>
    <lineage>
        <taxon>Bacteria</taxon>
        <taxon>Pseudomonadati</taxon>
        <taxon>Bacteroidota</taxon>
        <taxon>Flavobacteriia</taxon>
        <taxon>Flavobacteriales</taxon>
        <taxon>Flavobacteriaceae</taxon>
        <taxon>Autumnicola</taxon>
    </lineage>
</organism>
<dbReference type="RefSeq" id="WP_311535417.1">
    <property type="nucleotide sequence ID" value="NZ_JAVRHQ010000017.1"/>
</dbReference>
<gene>
    <name evidence="1" type="ORF">RM553_13230</name>
</gene>
<dbReference type="EMBL" id="JAVRHQ010000017">
    <property type="protein sequence ID" value="MDT0643797.1"/>
    <property type="molecule type" value="Genomic_DNA"/>
</dbReference>
<proteinExistence type="predicted"/>
<dbReference type="SUPFAM" id="SSF158682">
    <property type="entry name" value="TerB-like"/>
    <property type="match status" value="1"/>
</dbReference>
<keyword evidence="2" id="KW-1185">Reference proteome</keyword>
<sequence length="111" mass="13275">MKKEKIRWTKKELQVYILLLCANADAVKTEEEMSLIRSKVDKDTFEKMQNEIAGDTEEESLDKIQNAVAIHHYSYKEILQLQKEMQEVFFSDNKYTMLECTMDRILRNMLY</sequence>
<comment type="caution">
    <text evidence="1">The sequence shown here is derived from an EMBL/GenBank/DDBJ whole genome shotgun (WGS) entry which is preliminary data.</text>
</comment>
<accession>A0ABU3CC52</accession>
<evidence type="ECO:0000313" key="1">
    <source>
        <dbReference type="EMBL" id="MDT0643797.1"/>
    </source>
</evidence>